<name>A0ABT8HT83_9BACL</name>
<organism evidence="10 11">
    <name type="scientific">Fictibacillus fluitans</name>
    <dbReference type="NCBI Taxonomy" id="3058422"/>
    <lineage>
        <taxon>Bacteria</taxon>
        <taxon>Bacillati</taxon>
        <taxon>Bacillota</taxon>
        <taxon>Bacilli</taxon>
        <taxon>Bacillales</taxon>
        <taxon>Fictibacillaceae</taxon>
        <taxon>Fictibacillus</taxon>
    </lineage>
</organism>
<keyword evidence="4 10" id="KW-0808">Transferase</keyword>
<feature type="domain" description="HAMP" evidence="9">
    <location>
        <begin position="317"/>
        <end position="369"/>
    </location>
</feature>
<feature type="transmembrane region" description="Helical" evidence="8">
    <location>
        <begin position="21"/>
        <end position="40"/>
    </location>
</feature>
<dbReference type="SMART" id="SM00304">
    <property type="entry name" value="HAMP"/>
    <property type="match status" value="1"/>
</dbReference>
<dbReference type="PANTHER" id="PTHR34220">
    <property type="entry name" value="SENSOR HISTIDINE KINASE YPDA"/>
    <property type="match status" value="1"/>
</dbReference>
<dbReference type="Proteomes" id="UP001172721">
    <property type="component" value="Unassembled WGS sequence"/>
</dbReference>
<dbReference type="PROSITE" id="PS50885">
    <property type="entry name" value="HAMP"/>
    <property type="match status" value="1"/>
</dbReference>
<proteinExistence type="predicted"/>
<dbReference type="CDD" id="cd06225">
    <property type="entry name" value="HAMP"/>
    <property type="match status" value="1"/>
</dbReference>
<sequence length="593" mass="68169">MRTFILKLKNKVNDFSIRKKLVFSFLIVVFIPIMITGYYLTHQLREFSLNDAMNKSVEDNKRIAKQVNAFLQVPINISSQFLLDNQLEEFANTQYKTTYQYVEAFQQYQRFDQYMDLYDYISNIRFYMDNPTMIDNWRVIQPDESEKKKDWYNQAVSHRGYIGWYFTEDFTKKNNKYLTLVRRIDFLHYNNYGVLVLSLDNSYFNSILDEYTSPSLILNGSDVIASSREGLIQKDITKLPLTSLKSNGTFDTTINNHQYKVVTTSLKPESSYNSMKIVTIIPVEMIVADANKSSMLALLFILLSSIIAILLIYFFSNMLSQRISRLSKHIHEVSDGNLDTNLVLAGNDEIGKIANQFNVMTDNIKKLMIESKDAEREKALLIIRQKEIKFQMLASQINPHFLYNVLESIRMKALLNGEKEISQTVKLLGQLMRKNLEVGSAAVTLKSELEMVKNYLDIQKFRFGSRFSYEMDVDPLSESIKIPPLSVQPLVENAIVHGLKNKETGGFISIRARVINAELWVEVADNGSGITQERLNQIMERMNDVHDSDGKHIGLSNIHQRLQLSYGEEYGLTLKTSETLGTKVCFSIPAGGN</sequence>
<dbReference type="SUPFAM" id="SSF55874">
    <property type="entry name" value="ATPase domain of HSP90 chaperone/DNA topoisomerase II/histidine kinase"/>
    <property type="match status" value="1"/>
</dbReference>
<dbReference type="Pfam" id="PF00672">
    <property type="entry name" value="HAMP"/>
    <property type="match status" value="1"/>
</dbReference>
<comment type="caution">
    <text evidence="10">The sequence shown here is derived from an EMBL/GenBank/DDBJ whole genome shotgun (WGS) entry which is preliminary data.</text>
</comment>
<dbReference type="SUPFAM" id="SSF158472">
    <property type="entry name" value="HAMP domain-like"/>
    <property type="match status" value="1"/>
</dbReference>
<keyword evidence="2" id="KW-1003">Cell membrane</keyword>
<comment type="subcellular location">
    <subcellularLocation>
        <location evidence="1">Cell membrane</location>
        <topology evidence="1">Multi-pass membrane protein</topology>
    </subcellularLocation>
</comment>
<evidence type="ECO:0000256" key="6">
    <source>
        <dbReference type="ARBA" id="ARBA00023136"/>
    </source>
</evidence>
<evidence type="ECO:0000259" key="9">
    <source>
        <dbReference type="PROSITE" id="PS50885"/>
    </source>
</evidence>
<dbReference type="InterPro" id="IPR003594">
    <property type="entry name" value="HATPase_dom"/>
</dbReference>
<evidence type="ECO:0000256" key="1">
    <source>
        <dbReference type="ARBA" id="ARBA00004651"/>
    </source>
</evidence>
<dbReference type="RefSeq" id="WP_301165043.1">
    <property type="nucleotide sequence ID" value="NZ_JAUHTR010000002.1"/>
</dbReference>
<dbReference type="EMBL" id="JAUHTR010000002">
    <property type="protein sequence ID" value="MDN4523987.1"/>
    <property type="molecule type" value="Genomic_DNA"/>
</dbReference>
<keyword evidence="5 10" id="KW-0418">Kinase</keyword>
<accession>A0ABT8HT83</accession>
<dbReference type="Pfam" id="PF06580">
    <property type="entry name" value="His_kinase"/>
    <property type="match status" value="1"/>
</dbReference>
<dbReference type="InterPro" id="IPR010559">
    <property type="entry name" value="Sig_transdc_His_kin_internal"/>
</dbReference>
<dbReference type="EC" id="2.7.13.3" evidence="10"/>
<reference evidence="10" key="1">
    <citation type="submission" date="2023-07" db="EMBL/GenBank/DDBJ databases">
        <title>Fictibacillus sp. isolated from freshwater pond.</title>
        <authorList>
            <person name="Kirdat K."/>
            <person name="Bhat A."/>
            <person name="Mourya A."/>
            <person name="Yadav A."/>
        </authorList>
    </citation>
    <scope>NUCLEOTIDE SEQUENCE</scope>
    <source>
        <strain evidence="10">NE201</strain>
    </source>
</reference>
<keyword evidence="8" id="KW-0812">Transmembrane</keyword>
<evidence type="ECO:0000256" key="7">
    <source>
        <dbReference type="SAM" id="Coils"/>
    </source>
</evidence>
<dbReference type="Gene3D" id="6.10.340.10">
    <property type="match status" value="1"/>
</dbReference>
<protein>
    <submittedName>
        <fullName evidence="10">Sensor histidine kinase</fullName>
        <ecNumber evidence="10">2.7.13.3</ecNumber>
    </submittedName>
</protein>
<evidence type="ECO:0000313" key="11">
    <source>
        <dbReference type="Proteomes" id="UP001172721"/>
    </source>
</evidence>
<keyword evidence="8" id="KW-1133">Transmembrane helix</keyword>
<keyword evidence="3" id="KW-0597">Phosphoprotein</keyword>
<dbReference type="InterPro" id="IPR036890">
    <property type="entry name" value="HATPase_C_sf"/>
</dbReference>
<dbReference type="InterPro" id="IPR003660">
    <property type="entry name" value="HAMP_dom"/>
</dbReference>
<dbReference type="Pfam" id="PF02518">
    <property type="entry name" value="HATPase_c"/>
    <property type="match status" value="1"/>
</dbReference>
<evidence type="ECO:0000256" key="4">
    <source>
        <dbReference type="ARBA" id="ARBA00022679"/>
    </source>
</evidence>
<evidence type="ECO:0000256" key="8">
    <source>
        <dbReference type="SAM" id="Phobius"/>
    </source>
</evidence>
<dbReference type="InterPro" id="IPR050640">
    <property type="entry name" value="Bact_2-comp_sensor_kinase"/>
</dbReference>
<evidence type="ECO:0000256" key="2">
    <source>
        <dbReference type="ARBA" id="ARBA00022475"/>
    </source>
</evidence>
<gene>
    <name evidence="10" type="ORF">QYB97_05855</name>
</gene>
<keyword evidence="7" id="KW-0175">Coiled coil</keyword>
<feature type="coiled-coil region" evidence="7">
    <location>
        <begin position="357"/>
        <end position="384"/>
    </location>
</feature>
<evidence type="ECO:0000256" key="5">
    <source>
        <dbReference type="ARBA" id="ARBA00022777"/>
    </source>
</evidence>
<keyword evidence="11" id="KW-1185">Reference proteome</keyword>
<dbReference type="Gene3D" id="3.30.565.10">
    <property type="entry name" value="Histidine kinase-like ATPase, C-terminal domain"/>
    <property type="match status" value="1"/>
</dbReference>
<dbReference type="SMART" id="SM00387">
    <property type="entry name" value="HATPase_c"/>
    <property type="match status" value="1"/>
</dbReference>
<dbReference type="PANTHER" id="PTHR34220:SF7">
    <property type="entry name" value="SENSOR HISTIDINE KINASE YPDA"/>
    <property type="match status" value="1"/>
</dbReference>
<dbReference type="GO" id="GO:0004673">
    <property type="term" value="F:protein histidine kinase activity"/>
    <property type="evidence" value="ECO:0007669"/>
    <property type="project" value="UniProtKB-EC"/>
</dbReference>
<keyword evidence="6 8" id="KW-0472">Membrane</keyword>
<evidence type="ECO:0000256" key="3">
    <source>
        <dbReference type="ARBA" id="ARBA00022553"/>
    </source>
</evidence>
<feature type="transmembrane region" description="Helical" evidence="8">
    <location>
        <begin position="295"/>
        <end position="315"/>
    </location>
</feature>
<evidence type="ECO:0000313" key="10">
    <source>
        <dbReference type="EMBL" id="MDN4523987.1"/>
    </source>
</evidence>